<keyword evidence="3" id="KW-0378">Hydrolase</keyword>
<gene>
    <name evidence="3" type="ORF">FXB38_04720</name>
</gene>
<dbReference type="GO" id="GO:0003676">
    <property type="term" value="F:nucleic acid binding"/>
    <property type="evidence" value="ECO:0007669"/>
    <property type="project" value="InterPro"/>
</dbReference>
<keyword evidence="3" id="KW-0540">Nuclease</keyword>
<dbReference type="AlphaFoldDB" id="A0A5S4X4V4"/>
<comment type="caution">
    <text evidence="3">The sequence shown here is derived from an EMBL/GenBank/DDBJ whole genome shotgun (WGS) entry which is preliminary data.</text>
</comment>
<dbReference type="Gene3D" id="1.10.30.50">
    <property type="match status" value="1"/>
</dbReference>
<dbReference type="Pfam" id="PF01844">
    <property type="entry name" value="HNH"/>
    <property type="match status" value="1"/>
</dbReference>
<keyword evidence="4" id="KW-1185">Reference proteome</keyword>
<dbReference type="OrthoDB" id="5292295at2"/>
<evidence type="ECO:0000313" key="4">
    <source>
        <dbReference type="Proteomes" id="UP000324853"/>
    </source>
</evidence>
<name>A0A5S4X4V4_9BRAD</name>
<evidence type="ECO:0000313" key="3">
    <source>
        <dbReference type="EMBL" id="TYL87424.1"/>
    </source>
</evidence>
<dbReference type="InterPro" id="IPR002711">
    <property type="entry name" value="HNH"/>
</dbReference>
<proteinExistence type="predicted"/>
<keyword evidence="3" id="KW-0255">Endonuclease</keyword>
<dbReference type="GO" id="GO:0004519">
    <property type="term" value="F:endonuclease activity"/>
    <property type="evidence" value="ECO:0007669"/>
    <property type="project" value="UniProtKB-KW"/>
</dbReference>
<organism evidence="3 4">
    <name type="scientific">Bradyrhizobium cytisi</name>
    <dbReference type="NCBI Taxonomy" id="515489"/>
    <lineage>
        <taxon>Bacteria</taxon>
        <taxon>Pseudomonadati</taxon>
        <taxon>Pseudomonadota</taxon>
        <taxon>Alphaproteobacteria</taxon>
        <taxon>Hyphomicrobiales</taxon>
        <taxon>Nitrobacteraceae</taxon>
        <taxon>Bradyrhizobium</taxon>
    </lineage>
</organism>
<dbReference type="GO" id="GO:0008270">
    <property type="term" value="F:zinc ion binding"/>
    <property type="evidence" value="ECO:0007669"/>
    <property type="project" value="InterPro"/>
</dbReference>
<reference evidence="3 4" key="1">
    <citation type="submission" date="2019-08" db="EMBL/GenBank/DDBJ databases">
        <title>Bradyrhizobium hipponensis sp. nov., a rhizobium isolated from a Lupinus angustifolius root nodule in Tunisia.</title>
        <authorList>
            <person name="Off K."/>
            <person name="Rejili M."/>
            <person name="Mars M."/>
            <person name="Brachmann A."/>
            <person name="Marin M."/>
        </authorList>
    </citation>
    <scope>NUCLEOTIDE SEQUENCE [LARGE SCALE GENOMIC DNA]</scope>
    <source>
        <strain evidence="3 4">CTAW11</strain>
    </source>
</reference>
<accession>A0A5S4X4V4</accession>
<sequence>MREAWAHFYDTAFWQRRRRQQLLAHPLCKYCASDGAVTPASHADHVEPHRGDWNLFCLGELQSLCASCHNSKKQSDEARGYTTLVDDDGWPTDPKHPANRHR</sequence>
<protein>
    <submittedName>
        <fullName evidence="3">HNH endonuclease</fullName>
    </submittedName>
</protein>
<dbReference type="EMBL" id="VSSR01000008">
    <property type="protein sequence ID" value="TYL87424.1"/>
    <property type="molecule type" value="Genomic_DNA"/>
</dbReference>
<feature type="domain" description="HNH" evidence="2">
    <location>
        <begin position="28"/>
        <end position="73"/>
    </location>
</feature>
<evidence type="ECO:0000259" key="2">
    <source>
        <dbReference type="Pfam" id="PF01844"/>
    </source>
</evidence>
<evidence type="ECO:0000256" key="1">
    <source>
        <dbReference type="SAM" id="MobiDB-lite"/>
    </source>
</evidence>
<feature type="region of interest" description="Disordered" evidence="1">
    <location>
        <begin position="72"/>
        <end position="102"/>
    </location>
</feature>
<dbReference type="Proteomes" id="UP000324853">
    <property type="component" value="Unassembled WGS sequence"/>
</dbReference>
<dbReference type="RefSeq" id="WP_148749602.1">
    <property type="nucleotide sequence ID" value="NZ_VSSR01000008.1"/>
</dbReference>